<protein>
    <submittedName>
        <fullName evidence="3">Uncharacterized protein</fullName>
    </submittedName>
</protein>
<evidence type="ECO:0000256" key="2">
    <source>
        <dbReference type="SAM" id="Phobius"/>
    </source>
</evidence>
<dbReference type="Proteomes" id="UP000216725">
    <property type="component" value="Unassembled WGS sequence"/>
</dbReference>
<evidence type="ECO:0000313" key="4">
    <source>
        <dbReference type="Proteomes" id="UP000216725"/>
    </source>
</evidence>
<name>A0A261F2F5_9BIFI</name>
<dbReference type="AlphaFoldDB" id="A0A261F2F5"/>
<feature type="transmembrane region" description="Helical" evidence="2">
    <location>
        <begin position="30"/>
        <end position="48"/>
    </location>
</feature>
<keyword evidence="4" id="KW-1185">Reference proteome</keyword>
<proteinExistence type="predicted"/>
<sequence>MRLASSGELSLGLDGGYYVRRYSWEQRFGGIMRILSMIIAAVLVVYFMRQADPDDLADPDDADGSEDMTEAGLPAGSHDAATDGDAADAATDIVTNDGV</sequence>
<accession>A0A261F2F5</accession>
<evidence type="ECO:0000313" key="3">
    <source>
        <dbReference type="EMBL" id="OZG53243.1"/>
    </source>
</evidence>
<keyword evidence="2" id="KW-0472">Membrane</keyword>
<comment type="caution">
    <text evidence="3">The sequence shown here is derived from an EMBL/GenBank/DDBJ whole genome shotgun (WGS) entry which is preliminary data.</text>
</comment>
<feature type="region of interest" description="Disordered" evidence="1">
    <location>
        <begin position="55"/>
        <end position="99"/>
    </location>
</feature>
<feature type="compositionally biased region" description="Acidic residues" evidence="1">
    <location>
        <begin position="55"/>
        <end position="69"/>
    </location>
</feature>
<gene>
    <name evidence="3" type="ORF">PSRA_0050</name>
</gene>
<organism evidence="3 4">
    <name type="scientific">Pseudoscardovia radai</name>
    <dbReference type="NCBI Taxonomy" id="987066"/>
    <lineage>
        <taxon>Bacteria</taxon>
        <taxon>Bacillati</taxon>
        <taxon>Actinomycetota</taxon>
        <taxon>Actinomycetes</taxon>
        <taxon>Bifidobacteriales</taxon>
        <taxon>Bifidobacteriaceae</taxon>
        <taxon>Pseudoscardovia</taxon>
    </lineage>
</organism>
<keyword evidence="2" id="KW-0812">Transmembrane</keyword>
<reference evidence="3 4" key="1">
    <citation type="journal article" date="2017" name="BMC Genomics">
        <title>Comparative genomic and phylogenomic analyses of the Bifidobacteriaceae family.</title>
        <authorList>
            <person name="Lugli G.A."/>
            <person name="Milani C."/>
            <person name="Turroni F."/>
            <person name="Duranti S."/>
            <person name="Mancabelli L."/>
            <person name="Mangifesta M."/>
            <person name="Ferrario C."/>
            <person name="Modesto M."/>
            <person name="Mattarelli P."/>
            <person name="Jiri K."/>
            <person name="van Sinderen D."/>
            <person name="Ventura M."/>
        </authorList>
    </citation>
    <scope>NUCLEOTIDE SEQUENCE [LARGE SCALE GENOMIC DNA]</scope>
    <source>
        <strain evidence="3 4">DSM 24742</strain>
    </source>
</reference>
<feature type="compositionally biased region" description="Low complexity" evidence="1">
    <location>
        <begin position="83"/>
        <end position="92"/>
    </location>
</feature>
<keyword evidence="2" id="KW-1133">Transmembrane helix</keyword>
<evidence type="ECO:0000256" key="1">
    <source>
        <dbReference type="SAM" id="MobiDB-lite"/>
    </source>
</evidence>
<dbReference type="EMBL" id="MWWR01000002">
    <property type="protein sequence ID" value="OZG53243.1"/>
    <property type="molecule type" value="Genomic_DNA"/>
</dbReference>